<dbReference type="InterPro" id="IPR050789">
    <property type="entry name" value="Diverse_Enzym_Activities"/>
</dbReference>
<accession>A0A919GVG4</accession>
<dbReference type="OrthoDB" id="4281716at2"/>
<dbReference type="GO" id="GO:0016787">
    <property type="term" value="F:hydrolase activity"/>
    <property type="evidence" value="ECO:0007669"/>
    <property type="project" value="UniProtKB-KW"/>
</dbReference>
<keyword evidence="3" id="KW-1185">Reference proteome</keyword>
<dbReference type="EMBL" id="BNEE01000006">
    <property type="protein sequence ID" value="GHI85366.1"/>
    <property type="molecule type" value="Genomic_DNA"/>
</dbReference>
<comment type="caution">
    <text evidence="2">The sequence shown here is derived from an EMBL/GenBank/DDBJ whole genome shotgun (WGS) entry which is preliminary data.</text>
</comment>
<dbReference type="AlphaFoldDB" id="A0A919GVG4"/>
<feature type="domain" description="Beta-lactamase-related" evidence="1">
    <location>
        <begin position="7"/>
        <end position="368"/>
    </location>
</feature>
<evidence type="ECO:0000259" key="1">
    <source>
        <dbReference type="Pfam" id="PF00144"/>
    </source>
</evidence>
<dbReference type="Pfam" id="PF00144">
    <property type="entry name" value="Beta-lactamase"/>
    <property type="match status" value="1"/>
</dbReference>
<protein>
    <submittedName>
        <fullName evidence="2">Serine hydrolase</fullName>
    </submittedName>
</protein>
<gene>
    <name evidence="2" type="ORF">Sxan_27300</name>
</gene>
<dbReference type="Gene3D" id="3.40.710.10">
    <property type="entry name" value="DD-peptidase/beta-lactamase superfamily"/>
    <property type="match status" value="1"/>
</dbReference>
<dbReference type="RefSeq" id="WP_031140557.1">
    <property type="nucleotide sequence ID" value="NZ_BNEE01000006.1"/>
</dbReference>
<organism evidence="2 3">
    <name type="scientific">Streptomyces xanthophaeus</name>
    <dbReference type="NCBI Taxonomy" id="67385"/>
    <lineage>
        <taxon>Bacteria</taxon>
        <taxon>Bacillati</taxon>
        <taxon>Actinomycetota</taxon>
        <taxon>Actinomycetes</taxon>
        <taxon>Kitasatosporales</taxon>
        <taxon>Streptomycetaceae</taxon>
        <taxon>Streptomyces</taxon>
    </lineage>
</organism>
<dbReference type="PANTHER" id="PTHR43283:SF3">
    <property type="entry name" value="BETA-LACTAMASE FAMILY PROTEIN (AFU_ORTHOLOGUE AFUA_5G07500)"/>
    <property type="match status" value="1"/>
</dbReference>
<reference evidence="2" key="1">
    <citation type="submission" date="2020-09" db="EMBL/GenBank/DDBJ databases">
        <title>Whole genome shotgun sequence of Streptomyces xanthophaeus NBRC 12829.</title>
        <authorList>
            <person name="Komaki H."/>
            <person name="Tamura T."/>
        </authorList>
    </citation>
    <scope>NUCLEOTIDE SEQUENCE</scope>
    <source>
        <strain evidence="2">NBRC 12829</strain>
    </source>
</reference>
<dbReference type="SUPFAM" id="SSF56601">
    <property type="entry name" value="beta-lactamase/transpeptidase-like"/>
    <property type="match status" value="1"/>
</dbReference>
<proteinExistence type="predicted"/>
<dbReference type="InterPro" id="IPR012338">
    <property type="entry name" value="Beta-lactam/transpept-like"/>
</dbReference>
<dbReference type="InterPro" id="IPR001466">
    <property type="entry name" value="Beta-lactam-related"/>
</dbReference>
<evidence type="ECO:0000313" key="3">
    <source>
        <dbReference type="Proteomes" id="UP000600026"/>
    </source>
</evidence>
<evidence type="ECO:0000313" key="2">
    <source>
        <dbReference type="EMBL" id="GHI85366.1"/>
    </source>
</evidence>
<dbReference type="PANTHER" id="PTHR43283">
    <property type="entry name" value="BETA-LACTAMASE-RELATED"/>
    <property type="match status" value="1"/>
</dbReference>
<keyword evidence="2" id="KW-0378">Hydrolase</keyword>
<dbReference type="Proteomes" id="UP000600026">
    <property type="component" value="Unassembled WGS sequence"/>
</dbReference>
<sequence length="383" mass="40358">MSELHGLLEARVTDGTLPGAVALVARGEEVEAVAVGSLDVEGTAPMARDSLFRIASLTKPVTAAATMVLIEDGLLALDAPVARWLPELAAPAVVRTPSAPVDDVVPADRPITVADLLTFRAGYGFPADFSLPAVQLLFSELRQGPPQPGKAAGPDTWTATLARIPLLHQPGEQWLYNTCSDILGVLLARACGRPLPELLAERIFGPLGMRDTAFDVPQDQLHRFTSAYRAVPDGGDLELVDAPDGQWSTPPAFPSGAGGLVSTADDLHAFGRMLLAEGAYPGGRLLSPESVRQMSTDHLSPAQREAGELFLDGQGWGFGGSVDVARLDPWNVPGRYGWIGGTGTAAHVVPATGTVTVLLTQRELSGPNAPEYMREFWAHAAGS</sequence>
<name>A0A919GVG4_9ACTN</name>